<keyword evidence="2" id="KW-0808">Transferase</keyword>
<evidence type="ECO:0000256" key="6">
    <source>
        <dbReference type="ARBA" id="ARBA00029574"/>
    </source>
</evidence>
<dbReference type="Pfam" id="PF06090">
    <property type="entry name" value="Ins_P5_2-kin"/>
    <property type="match status" value="1"/>
</dbReference>
<gene>
    <name evidence="8" type="ORF">FOZ60_016736</name>
</gene>
<keyword evidence="4" id="KW-0418">Kinase</keyword>
<dbReference type="GO" id="GO:0035299">
    <property type="term" value="F:inositol-1,3,4,5,6-pentakisphosphate 2-kinase activity"/>
    <property type="evidence" value="ECO:0007669"/>
    <property type="project" value="UniProtKB-EC"/>
</dbReference>
<organism evidence="8 9">
    <name type="scientific">Perkinsus olseni</name>
    <name type="common">Perkinsus atlanticus</name>
    <dbReference type="NCBI Taxonomy" id="32597"/>
    <lineage>
        <taxon>Eukaryota</taxon>
        <taxon>Sar</taxon>
        <taxon>Alveolata</taxon>
        <taxon>Perkinsozoa</taxon>
        <taxon>Perkinsea</taxon>
        <taxon>Perkinsida</taxon>
        <taxon>Perkinsidae</taxon>
        <taxon>Perkinsus</taxon>
    </lineage>
</organism>
<proteinExistence type="predicted"/>
<feature type="transmembrane region" description="Helical" evidence="7">
    <location>
        <begin position="7"/>
        <end position="24"/>
    </location>
</feature>
<dbReference type="EMBL" id="JABANP010000090">
    <property type="protein sequence ID" value="KAF4690901.1"/>
    <property type="molecule type" value="Genomic_DNA"/>
</dbReference>
<feature type="transmembrane region" description="Helical" evidence="7">
    <location>
        <begin position="30"/>
        <end position="52"/>
    </location>
</feature>
<feature type="transmembrane region" description="Helical" evidence="7">
    <location>
        <begin position="64"/>
        <end position="91"/>
    </location>
</feature>
<dbReference type="GO" id="GO:0005524">
    <property type="term" value="F:ATP binding"/>
    <property type="evidence" value="ECO:0007669"/>
    <property type="project" value="UniProtKB-KW"/>
</dbReference>
<evidence type="ECO:0000256" key="3">
    <source>
        <dbReference type="ARBA" id="ARBA00022741"/>
    </source>
</evidence>
<comment type="caution">
    <text evidence="8">The sequence shown here is derived from an EMBL/GenBank/DDBJ whole genome shotgun (WGS) entry which is preliminary data.</text>
</comment>
<dbReference type="Proteomes" id="UP000541610">
    <property type="component" value="Unassembled WGS sequence"/>
</dbReference>
<keyword evidence="7" id="KW-0472">Membrane</keyword>
<evidence type="ECO:0000313" key="9">
    <source>
        <dbReference type="Proteomes" id="UP000541610"/>
    </source>
</evidence>
<protein>
    <recommendedName>
        <fullName evidence="1">inositol-pentakisphosphate 2-kinase</fullName>
        <ecNumber evidence="1">2.7.1.158</ecNumber>
    </recommendedName>
    <alternativeName>
        <fullName evidence="6">Ins(1,3,4,5,6)P5 2-kinase</fullName>
    </alternativeName>
</protein>
<keyword evidence="5" id="KW-0067">ATP-binding</keyword>
<dbReference type="AlphaFoldDB" id="A0A7J6P6B5"/>
<keyword evidence="3" id="KW-0547">Nucleotide-binding</keyword>
<name>A0A7J6P6B5_PEROL</name>
<dbReference type="InterPro" id="IPR009286">
    <property type="entry name" value="Ins_P5_2-kin"/>
</dbReference>
<evidence type="ECO:0000256" key="1">
    <source>
        <dbReference type="ARBA" id="ARBA00012023"/>
    </source>
</evidence>
<evidence type="ECO:0000313" key="8">
    <source>
        <dbReference type="EMBL" id="KAF4690901.1"/>
    </source>
</evidence>
<dbReference type="GO" id="GO:0005634">
    <property type="term" value="C:nucleus"/>
    <property type="evidence" value="ECO:0007669"/>
    <property type="project" value="TreeGrafter"/>
</dbReference>
<dbReference type="EC" id="2.7.1.158" evidence="1"/>
<evidence type="ECO:0000256" key="4">
    <source>
        <dbReference type="ARBA" id="ARBA00022777"/>
    </source>
</evidence>
<dbReference type="GO" id="GO:0032958">
    <property type="term" value="P:inositol phosphate biosynthetic process"/>
    <property type="evidence" value="ECO:0007669"/>
    <property type="project" value="TreeGrafter"/>
</dbReference>
<reference evidence="8 9" key="1">
    <citation type="submission" date="2020-04" db="EMBL/GenBank/DDBJ databases">
        <title>Perkinsus olseni comparative genomics.</title>
        <authorList>
            <person name="Bogema D.R."/>
        </authorList>
    </citation>
    <scope>NUCLEOTIDE SEQUENCE [LARGE SCALE GENOMIC DNA]</scope>
    <source>
        <strain evidence="8">00978-12</strain>
    </source>
</reference>
<dbReference type="OrthoDB" id="421785at2759"/>
<sequence length="828" mass="91875">MASLIRSLPLLAPLGILTLGLGLLAGPGYWYIAVGMMTLTYLVSGLLLLALWKHLGEDQRTLKIMSIFYLSGATGAIVTALPLAKFALGLWSRLSSSCVMMVPQCCGVDELLPGPVTRCSPSTTPCGSLEDCTAAGMTDCHIELKPSNNGSLACSLLLGWEWVMTPGLIEECSKGLWFLLVWLIYHKLTKSHTSIRCRLLYAMAVGAGFETSENLRYAFPELVSLDYSLWPYIFHLDFAPDIFTRLRFIACLHRSISSFLHVIWTGYYGSYLTKNALLLSIALHGLYDFFGTLSQTQEASGGYTYVNVYFGKIGIFITVALSLQLFADRIMEISEVEAGNERDELPLTRTQSLYDTSQYGGPSPQATVLTTHRPGGSFKTAANVFRECIDERNHLRRIWFPDPLHFLCVRKSSETLSACEVPTMALPGLADYEDFLHLESLPATAQVTLVGEGNLHAVVLMANTGNSALDDQLQSGKLIRICKAPVSKRAAIERSEHYLVVSRALGGEYLPDERPPRILVLSREVLREIDRRIGPSRLPKRVAKCPSFEGACYTTAATGDLCHSQIMSNIATNGGPDTITFELKPKCGIRAIPGYPCRFVMQRSDDPDFDLAKFYDPHELYFGQDMKGEVEKLFDQRPRGFLKLRSPGTLSNLPRDAVCEAIATVLRSTPILSRLAALQHYASIDEKLPDFAAELWEWLMEQRRQDSSIVIEHHYPDTLPTIEDFRAFETVHDVDKVTEWLSIFLLGRMSMDVSLFLSFSPGAGSSAFRRVEGVDAGELFPGHSGGPLWCRLTVIDTDPKPFSKLPFYFGQLAKCKAKFIKNFPAAVG</sequence>
<evidence type="ECO:0000256" key="5">
    <source>
        <dbReference type="ARBA" id="ARBA00022840"/>
    </source>
</evidence>
<dbReference type="InterPro" id="IPR026898">
    <property type="entry name" value="PrsW"/>
</dbReference>
<evidence type="ECO:0000256" key="7">
    <source>
        <dbReference type="SAM" id="Phobius"/>
    </source>
</evidence>
<dbReference type="GO" id="GO:0008233">
    <property type="term" value="F:peptidase activity"/>
    <property type="evidence" value="ECO:0007669"/>
    <property type="project" value="InterPro"/>
</dbReference>
<evidence type="ECO:0000256" key="2">
    <source>
        <dbReference type="ARBA" id="ARBA00022679"/>
    </source>
</evidence>
<accession>A0A7J6P6B5</accession>
<dbReference type="Pfam" id="PF13367">
    <property type="entry name" value="PrsW-protease"/>
    <property type="match status" value="1"/>
</dbReference>
<keyword evidence="7" id="KW-0812">Transmembrane</keyword>
<keyword evidence="7" id="KW-1133">Transmembrane helix</keyword>
<dbReference type="PANTHER" id="PTHR14456:SF2">
    <property type="entry name" value="INOSITOL-PENTAKISPHOSPHATE 2-KINASE"/>
    <property type="match status" value="1"/>
</dbReference>
<dbReference type="PANTHER" id="PTHR14456">
    <property type="entry name" value="INOSITOL POLYPHOSPHATE KINASE 1"/>
    <property type="match status" value="1"/>
</dbReference>